<feature type="domain" description="Helix-turn-helix" evidence="2">
    <location>
        <begin position="190"/>
        <end position="243"/>
    </location>
</feature>
<protein>
    <recommendedName>
        <fullName evidence="2">Helix-turn-helix domain-containing protein</fullName>
    </recommendedName>
</protein>
<keyword evidence="4" id="KW-1185">Reference proteome</keyword>
<evidence type="ECO:0000256" key="1">
    <source>
        <dbReference type="SAM" id="MobiDB-lite"/>
    </source>
</evidence>
<dbReference type="PANTHER" id="PTHR21301">
    <property type="entry name" value="REVERSE TRANSCRIPTASE"/>
    <property type="match status" value="1"/>
</dbReference>
<dbReference type="Proteomes" id="UP000230750">
    <property type="component" value="Unassembled WGS sequence"/>
</dbReference>
<dbReference type="EMBL" id="MRZV01000266">
    <property type="protein sequence ID" value="PIK54036.1"/>
    <property type="molecule type" value="Genomic_DNA"/>
</dbReference>
<dbReference type="AlphaFoldDB" id="A0A2G8L1A4"/>
<evidence type="ECO:0000259" key="2">
    <source>
        <dbReference type="Pfam" id="PF26215"/>
    </source>
</evidence>
<sequence>MAQYNLCTSVFKDLPNKHELTFIVFDIIDFYPSISETLLNEALTWAKQFTKITEAMLEAIKHARKSLLYDNTGRPWMKKDTNNAFDVTMGSYDGAEICELIGLYILSTLQSKLHIENVGLYRDDGLAVLRSLSGRQADRVRKQLTEIFGNFGLRITVETNLKAVNYLDVNLNLNTGKYKPYRKPNNEPTYINAQSNHPPSITKQIPTSISKRISSLSSDKDTFDQAAPLYREALKRSGYAEPINFTPTETTRTKPANRGRKIIWFNPPFSKAVKTNIGATFLRLIQKHFPPTHKLRKIFNRNTLKISYSCTKNIKSIIRSHNSKIISNEKPDASERKCNCRTSRPAPRR</sequence>
<evidence type="ECO:0000313" key="3">
    <source>
        <dbReference type="EMBL" id="PIK54036.1"/>
    </source>
</evidence>
<proteinExistence type="predicted"/>
<dbReference type="PANTHER" id="PTHR21301:SF10">
    <property type="entry name" value="REVERSE TRANSCRIPTASE DOMAIN-CONTAINING PROTEIN"/>
    <property type="match status" value="1"/>
</dbReference>
<organism evidence="3 4">
    <name type="scientific">Stichopus japonicus</name>
    <name type="common">Sea cucumber</name>
    <dbReference type="NCBI Taxonomy" id="307972"/>
    <lineage>
        <taxon>Eukaryota</taxon>
        <taxon>Metazoa</taxon>
        <taxon>Echinodermata</taxon>
        <taxon>Eleutherozoa</taxon>
        <taxon>Echinozoa</taxon>
        <taxon>Holothuroidea</taxon>
        <taxon>Aspidochirotacea</taxon>
        <taxon>Aspidochirotida</taxon>
        <taxon>Stichopodidae</taxon>
        <taxon>Apostichopus</taxon>
    </lineage>
</organism>
<gene>
    <name evidence="3" type="ORF">BSL78_09065</name>
</gene>
<comment type="caution">
    <text evidence="3">The sequence shown here is derived from an EMBL/GenBank/DDBJ whole genome shotgun (WGS) entry which is preliminary data.</text>
</comment>
<accession>A0A2G8L1A4</accession>
<reference evidence="3 4" key="1">
    <citation type="journal article" date="2017" name="PLoS Biol.">
        <title>The sea cucumber genome provides insights into morphological evolution and visceral regeneration.</title>
        <authorList>
            <person name="Zhang X."/>
            <person name="Sun L."/>
            <person name="Yuan J."/>
            <person name="Sun Y."/>
            <person name="Gao Y."/>
            <person name="Zhang L."/>
            <person name="Li S."/>
            <person name="Dai H."/>
            <person name="Hamel J.F."/>
            <person name="Liu C."/>
            <person name="Yu Y."/>
            <person name="Liu S."/>
            <person name="Lin W."/>
            <person name="Guo K."/>
            <person name="Jin S."/>
            <person name="Xu P."/>
            <person name="Storey K.B."/>
            <person name="Huan P."/>
            <person name="Zhang T."/>
            <person name="Zhou Y."/>
            <person name="Zhang J."/>
            <person name="Lin C."/>
            <person name="Li X."/>
            <person name="Xing L."/>
            <person name="Huo D."/>
            <person name="Sun M."/>
            <person name="Wang L."/>
            <person name="Mercier A."/>
            <person name="Li F."/>
            <person name="Yang H."/>
            <person name="Xiang J."/>
        </authorList>
    </citation>
    <scope>NUCLEOTIDE SEQUENCE [LARGE SCALE GENOMIC DNA]</scope>
    <source>
        <strain evidence="3">Shaxun</strain>
        <tissue evidence="3">Muscle</tissue>
    </source>
</reference>
<dbReference type="InterPro" id="IPR058912">
    <property type="entry name" value="HTH_animal"/>
</dbReference>
<feature type="region of interest" description="Disordered" evidence="1">
    <location>
        <begin position="329"/>
        <end position="349"/>
    </location>
</feature>
<feature type="compositionally biased region" description="Basic and acidic residues" evidence="1">
    <location>
        <begin position="329"/>
        <end position="338"/>
    </location>
</feature>
<name>A0A2G8L1A4_STIJA</name>
<dbReference type="OrthoDB" id="5982932at2759"/>
<dbReference type="Pfam" id="PF26215">
    <property type="entry name" value="HTH_animal"/>
    <property type="match status" value="1"/>
</dbReference>
<evidence type="ECO:0000313" key="4">
    <source>
        <dbReference type="Proteomes" id="UP000230750"/>
    </source>
</evidence>